<keyword evidence="7" id="KW-0963">Cytoplasm</keyword>
<dbReference type="GeneID" id="37043634"/>
<dbReference type="Pfam" id="PF08287">
    <property type="entry name" value="DASH_Spc19"/>
    <property type="match status" value="1"/>
</dbReference>
<feature type="compositionally biased region" description="Basic and acidic residues" evidence="13">
    <location>
        <begin position="167"/>
        <end position="202"/>
    </location>
</feature>
<keyword evidence="10" id="KW-0539">Nucleus</keyword>
<keyword evidence="6" id="KW-0158">Chromosome</keyword>
<dbReference type="RefSeq" id="XP_025377683.1">
    <property type="nucleotide sequence ID" value="XM_025521718.1"/>
</dbReference>
<evidence type="ECO:0000256" key="3">
    <source>
        <dbReference type="ARBA" id="ARBA00004629"/>
    </source>
</evidence>
<dbReference type="PANTHER" id="PTHR28262">
    <property type="entry name" value="DASH COMPLEX SUBUNIT SPC19"/>
    <property type="match status" value="1"/>
</dbReference>
<evidence type="ECO:0000256" key="11">
    <source>
        <dbReference type="ARBA" id="ARBA00023328"/>
    </source>
</evidence>
<sequence length="202" mass="21904">MARPSLHPGAAASIGGGSYAPSSQLFSSLASCVASVELTASTLEASNDSLSQSTGDFARFARVLASKRHFDLVAEGEIRAARDHLSAEIAPQLKELILRAEEALQKDEREAKLLKSKVSQQTARLEQLAKAHNLPPHLVKPRSADQPEHQTKTGAEGRRQGLPSSQTREEGASLKRNLGELQRRKDGLQREIAEMEAHAERA</sequence>
<comment type="similarity">
    <text evidence="4">Belongs to the DASH complex SPC19 family.</text>
</comment>
<dbReference type="EMBL" id="KZ819636">
    <property type="protein sequence ID" value="PWN90485.1"/>
    <property type="molecule type" value="Genomic_DNA"/>
</dbReference>
<dbReference type="PROSITE" id="PS51257">
    <property type="entry name" value="PROKAR_LIPOPROTEIN"/>
    <property type="match status" value="1"/>
</dbReference>
<dbReference type="STRING" id="215250.A0A316YRT6"/>
<name>A0A316YRT6_9BASI</name>
<dbReference type="InParanoid" id="A0A316YRT6"/>
<gene>
    <name evidence="14" type="ORF">FA10DRAFT_266956</name>
</gene>
<dbReference type="InterPro" id="IPR013251">
    <property type="entry name" value="DASH_Spc19"/>
</dbReference>
<dbReference type="GO" id="GO:0042729">
    <property type="term" value="C:DASH complex"/>
    <property type="evidence" value="ECO:0007669"/>
    <property type="project" value="InterPro"/>
</dbReference>
<evidence type="ECO:0000256" key="9">
    <source>
        <dbReference type="ARBA" id="ARBA00023212"/>
    </source>
</evidence>
<dbReference type="Proteomes" id="UP000245768">
    <property type="component" value="Unassembled WGS sequence"/>
</dbReference>
<evidence type="ECO:0000256" key="5">
    <source>
        <dbReference type="ARBA" id="ARBA00016329"/>
    </source>
</evidence>
<evidence type="ECO:0000256" key="12">
    <source>
        <dbReference type="ARBA" id="ARBA00032583"/>
    </source>
</evidence>
<evidence type="ECO:0000256" key="2">
    <source>
        <dbReference type="ARBA" id="ARBA00004186"/>
    </source>
</evidence>
<evidence type="ECO:0000256" key="7">
    <source>
        <dbReference type="ARBA" id="ARBA00022490"/>
    </source>
</evidence>
<dbReference type="AlphaFoldDB" id="A0A316YRT6"/>
<evidence type="ECO:0000256" key="10">
    <source>
        <dbReference type="ARBA" id="ARBA00023242"/>
    </source>
</evidence>
<feature type="region of interest" description="Disordered" evidence="13">
    <location>
        <begin position="129"/>
        <end position="202"/>
    </location>
</feature>
<evidence type="ECO:0000256" key="8">
    <source>
        <dbReference type="ARBA" id="ARBA00022838"/>
    </source>
</evidence>
<feature type="compositionally biased region" description="Basic and acidic residues" evidence="13">
    <location>
        <begin position="142"/>
        <end position="159"/>
    </location>
</feature>
<dbReference type="GO" id="GO:0005876">
    <property type="term" value="C:spindle microtubule"/>
    <property type="evidence" value="ECO:0007669"/>
    <property type="project" value="InterPro"/>
</dbReference>
<proteinExistence type="inferred from homology"/>
<keyword evidence="15" id="KW-1185">Reference proteome</keyword>
<evidence type="ECO:0000256" key="13">
    <source>
        <dbReference type="SAM" id="MobiDB-lite"/>
    </source>
</evidence>
<dbReference type="OrthoDB" id="3361333at2759"/>
<protein>
    <recommendedName>
        <fullName evidence="5">DASH complex subunit SPC19</fullName>
    </recommendedName>
    <alternativeName>
        <fullName evidence="12">Outer kinetochore protein SPC19</fullName>
    </alternativeName>
</protein>
<keyword evidence="11" id="KW-0137">Centromere</keyword>
<evidence type="ECO:0000313" key="15">
    <source>
        <dbReference type="Proteomes" id="UP000245768"/>
    </source>
</evidence>
<keyword evidence="9" id="KW-0206">Cytoskeleton</keyword>
<keyword evidence="8" id="KW-0995">Kinetochore</keyword>
<dbReference type="PANTHER" id="PTHR28262:SF1">
    <property type="entry name" value="DASH COMPLEX SUBUNIT SPC19"/>
    <property type="match status" value="1"/>
</dbReference>
<evidence type="ECO:0000256" key="6">
    <source>
        <dbReference type="ARBA" id="ARBA00022454"/>
    </source>
</evidence>
<dbReference type="GO" id="GO:0008608">
    <property type="term" value="P:attachment of spindle microtubules to kinetochore"/>
    <property type="evidence" value="ECO:0007669"/>
    <property type="project" value="InterPro"/>
</dbReference>
<evidence type="ECO:0000256" key="1">
    <source>
        <dbReference type="ARBA" id="ARBA00004123"/>
    </source>
</evidence>
<evidence type="ECO:0000313" key="14">
    <source>
        <dbReference type="EMBL" id="PWN90485.1"/>
    </source>
</evidence>
<evidence type="ECO:0000256" key="4">
    <source>
        <dbReference type="ARBA" id="ARBA00008952"/>
    </source>
</evidence>
<accession>A0A316YRT6</accession>
<organism evidence="14 15">
    <name type="scientific">Acaromyces ingoldii</name>
    <dbReference type="NCBI Taxonomy" id="215250"/>
    <lineage>
        <taxon>Eukaryota</taxon>
        <taxon>Fungi</taxon>
        <taxon>Dikarya</taxon>
        <taxon>Basidiomycota</taxon>
        <taxon>Ustilaginomycotina</taxon>
        <taxon>Exobasidiomycetes</taxon>
        <taxon>Exobasidiales</taxon>
        <taxon>Cryptobasidiaceae</taxon>
        <taxon>Acaromyces</taxon>
    </lineage>
</organism>
<reference evidence="14 15" key="1">
    <citation type="journal article" date="2018" name="Mol. Biol. Evol.">
        <title>Broad Genomic Sampling Reveals a Smut Pathogenic Ancestry of the Fungal Clade Ustilaginomycotina.</title>
        <authorList>
            <person name="Kijpornyongpan T."/>
            <person name="Mondo S.J."/>
            <person name="Barry K."/>
            <person name="Sandor L."/>
            <person name="Lee J."/>
            <person name="Lipzen A."/>
            <person name="Pangilinan J."/>
            <person name="LaButti K."/>
            <person name="Hainaut M."/>
            <person name="Henrissat B."/>
            <person name="Grigoriev I.V."/>
            <person name="Spatafora J.W."/>
            <person name="Aime M.C."/>
        </authorList>
    </citation>
    <scope>NUCLEOTIDE SEQUENCE [LARGE SCALE GENOMIC DNA]</scope>
    <source>
        <strain evidence="14 15">MCA 4198</strain>
    </source>
</reference>
<comment type="subcellular location">
    <subcellularLocation>
        <location evidence="3">Chromosome</location>
        <location evidence="3">Centromere</location>
        <location evidence="3">Kinetochore</location>
    </subcellularLocation>
    <subcellularLocation>
        <location evidence="2">Cytoplasm</location>
        <location evidence="2">Cytoskeleton</location>
        <location evidence="2">Spindle</location>
    </subcellularLocation>
    <subcellularLocation>
        <location evidence="1">Nucleus</location>
    </subcellularLocation>
</comment>